<dbReference type="InterPro" id="IPR009081">
    <property type="entry name" value="PP-bd_ACP"/>
</dbReference>
<name>A0A0K1ZTP1_RALSL</name>
<evidence type="ECO:0000256" key="4">
    <source>
        <dbReference type="ARBA" id="ARBA00022832"/>
    </source>
</evidence>
<evidence type="ECO:0000256" key="7">
    <source>
        <dbReference type="ARBA" id="ARBA00024328"/>
    </source>
</evidence>
<evidence type="ECO:0000313" key="21">
    <source>
        <dbReference type="EMBL" id="UZF16733.1"/>
    </source>
</evidence>
<dbReference type="PANTHER" id="PTHR20863:SF76">
    <property type="entry name" value="CARRIER DOMAIN-CONTAINING PROTEIN"/>
    <property type="match status" value="1"/>
</dbReference>
<dbReference type="GO" id="GO:0036104">
    <property type="term" value="P:Kdo2-lipid A biosynthetic process"/>
    <property type="evidence" value="ECO:0007669"/>
    <property type="project" value="UniProtKB-UniPathway"/>
</dbReference>
<dbReference type="EMBL" id="LN899824">
    <property type="protein sequence ID" value="CUV31439.1"/>
    <property type="molecule type" value="Genomic_DNA"/>
</dbReference>
<dbReference type="HAMAP" id="MF_01217">
    <property type="entry name" value="Acyl_carrier"/>
    <property type="match status" value="1"/>
</dbReference>
<dbReference type="PROSITE" id="PS50075">
    <property type="entry name" value="CARRIER"/>
    <property type="match status" value="1"/>
</dbReference>
<dbReference type="PATRIC" id="fig|305.107.peg.3231"/>
<comment type="PTM">
    <text evidence="10">4'-phosphopantetheine is transferred from CoA to a specific serine of apo-ACP by acpS.</text>
</comment>
<dbReference type="EMBL" id="LN899822">
    <property type="protein sequence ID" value="CUV64028.1"/>
    <property type="molecule type" value="Genomic_DNA"/>
</dbReference>
<keyword evidence="1 8" id="KW-0596">Phosphopantetheine</keyword>
<sequence>MSNPTVLDQIRHIIAQALDKPVETIHAEQSFRRDLGADSLDSVEIVMAIEDQFAVEFDEDSTAAVDTVQDLVTYIEAALASRGAQTA</sequence>
<accession>A0A0K1ZTP1</accession>
<feature type="modified residue" description="O-(pantetheine 4'-phosphoryl)serine" evidence="8">
    <location>
        <position position="39"/>
    </location>
</feature>
<evidence type="ECO:0000256" key="3">
    <source>
        <dbReference type="ARBA" id="ARBA00022553"/>
    </source>
</evidence>
<evidence type="ECO:0000313" key="15">
    <source>
        <dbReference type="EMBL" id="CUV31439.1"/>
    </source>
</evidence>
<keyword evidence="2 8" id="KW-0444">Lipid biosynthesis</keyword>
<reference evidence="12" key="2">
    <citation type="submission" date="2018-01" db="EMBL/GenBank/DDBJ databases">
        <title>Ralstonia pseudosolanacearum P824 infects blueberry.</title>
        <authorList>
            <person name="Bocsanczy A.M."/>
            <person name="Norman D.J."/>
        </authorList>
    </citation>
    <scope>NUCLEOTIDE SEQUENCE</scope>
    <source>
        <strain evidence="12">P824</strain>
    </source>
</reference>
<dbReference type="NCBIfam" id="NF002148">
    <property type="entry name" value="PRK00982.1-2"/>
    <property type="match status" value="1"/>
</dbReference>
<reference evidence="15" key="1">
    <citation type="submission" date="2015-10" db="EMBL/GenBank/DDBJ databases">
        <authorList>
            <person name="Gilbert D.G."/>
        </authorList>
    </citation>
    <scope>NUCLEOTIDE SEQUENCE</scope>
    <source>
        <strain evidence="15">Phyl III-seqv23</strain>
    </source>
</reference>
<keyword evidence="5 8" id="KW-0443">Lipid metabolism</keyword>
<evidence type="ECO:0000256" key="10">
    <source>
        <dbReference type="RuleBase" id="RU003545"/>
    </source>
</evidence>
<evidence type="ECO:0000313" key="16">
    <source>
        <dbReference type="EMBL" id="CUV32925.1"/>
    </source>
</evidence>
<evidence type="ECO:0000256" key="5">
    <source>
        <dbReference type="ARBA" id="ARBA00023098"/>
    </source>
</evidence>
<dbReference type="EMBL" id="LN899820">
    <property type="protein sequence ID" value="CUV55280.1"/>
    <property type="molecule type" value="Genomic_DNA"/>
</dbReference>
<gene>
    <name evidence="8 15" type="primary">acpP</name>
    <name evidence="21" type="ORF">LH706_22335</name>
    <name evidence="13" type="ORF">PSS4_v1_290108</name>
    <name evidence="20" type="ORF">RD1301_v1_4520007</name>
    <name evidence="12" type="ORF">RSP824_17780</name>
    <name evidence="14" type="ORF">RUN1744_v1_760052</name>
    <name evidence="15" type="ORF">RUN1985_v1_900052</name>
    <name evidence="19" type="ORF">RUN215_v1_460071</name>
    <name evidence="16" type="ORF">TD1301_v1_240022</name>
    <name evidence="17" type="ORF">TF3108_v1_30050</name>
    <name evidence="18" type="ORF">TO10_v1_580056</name>
</gene>
<dbReference type="Pfam" id="PF00550">
    <property type="entry name" value="PP-binding"/>
    <property type="match status" value="1"/>
</dbReference>
<dbReference type="EMBL" id="LN899823">
    <property type="protein sequence ID" value="CUV24866.1"/>
    <property type="molecule type" value="Genomic_DNA"/>
</dbReference>
<dbReference type="NCBIfam" id="NF002150">
    <property type="entry name" value="PRK00982.1-4"/>
    <property type="match status" value="1"/>
</dbReference>
<comment type="function">
    <text evidence="8 10">Carrier of the growing fatty acid chain in fatty acid biosynthesis.</text>
</comment>
<dbReference type="GO" id="GO:0016020">
    <property type="term" value="C:membrane"/>
    <property type="evidence" value="ECO:0007669"/>
    <property type="project" value="GOC"/>
</dbReference>
<evidence type="ECO:0000256" key="2">
    <source>
        <dbReference type="ARBA" id="ARBA00022516"/>
    </source>
</evidence>
<keyword evidence="6 8" id="KW-0275">Fatty acid biosynthesis</keyword>
<dbReference type="EMBL" id="LN899821">
    <property type="protein sequence ID" value="CUV17371.1"/>
    <property type="molecule type" value="Genomic_DNA"/>
</dbReference>
<comment type="PTM">
    <text evidence="8">4'-phosphopantetheine is transferred from CoA to a specific serine of apo-ACP by AcpS. This modification is essential for activity because fatty acids are bound in thioester linkage to the sulfhydryl of the prosthetic group.</text>
</comment>
<dbReference type="GO" id="GO:0000035">
    <property type="term" value="F:acyl binding"/>
    <property type="evidence" value="ECO:0007669"/>
    <property type="project" value="TreeGrafter"/>
</dbReference>
<dbReference type="Gene3D" id="1.10.1200.10">
    <property type="entry name" value="ACP-like"/>
    <property type="match status" value="1"/>
</dbReference>
<evidence type="ECO:0000313" key="20">
    <source>
        <dbReference type="EMBL" id="CUV64028.1"/>
    </source>
</evidence>
<keyword evidence="3 8" id="KW-0597">Phosphoprotein</keyword>
<dbReference type="PROSITE" id="PS00012">
    <property type="entry name" value="PHOSPHOPANTETHEINE"/>
    <property type="match status" value="1"/>
</dbReference>
<dbReference type="EMBL" id="CP025742">
    <property type="protein sequence ID" value="AYA48345.1"/>
    <property type="molecule type" value="Genomic_DNA"/>
</dbReference>
<feature type="domain" description="Carrier" evidence="11">
    <location>
        <begin position="1"/>
        <end position="79"/>
    </location>
</feature>
<comment type="similarity">
    <text evidence="8">Belongs to the acyl carrier protein (ACP) family.</text>
</comment>
<dbReference type="UniPathway" id="UPA00094"/>
<evidence type="ECO:0000313" key="17">
    <source>
        <dbReference type="EMBL" id="CUV37827.1"/>
    </source>
</evidence>
<evidence type="ECO:0000256" key="1">
    <source>
        <dbReference type="ARBA" id="ARBA00022450"/>
    </source>
</evidence>
<comment type="pathway">
    <text evidence="8 10">Lipid metabolism; fatty acid biosynthesis.</text>
</comment>
<evidence type="ECO:0000313" key="19">
    <source>
        <dbReference type="EMBL" id="CUV55280.1"/>
    </source>
</evidence>
<dbReference type="UniPathway" id="UPA00360"/>
<reference evidence="22" key="3">
    <citation type="submission" date="2018-01" db="EMBL/GenBank/DDBJ databases">
        <title>Raltonia solanacearum P824 infects blueberry.</title>
        <authorList>
            <person name="Bocsanczy A.M."/>
            <person name="Norman D.J."/>
        </authorList>
    </citation>
    <scope>NUCLEOTIDE SEQUENCE [LARGE SCALE GENOMIC DNA]</scope>
    <source>
        <strain evidence="22">P824</strain>
    </source>
</reference>
<evidence type="ECO:0000259" key="11">
    <source>
        <dbReference type="PROSITE" id="PS50075"/>
    </source>
</evidence>
<dbReference type="EMBL" id="LN899825">
    <property type="protein sequence ID" value="CUV32925.1"/>
    <property type="molecule type" value="Genomic_DNA"/>
</dbReference>
<dbReference type="SUPFAM" id="SSF47336">
    <property type="entry name" value="ACP-like"/>
    <property type="match status" value="1"/>
</dbReference>
<evidence type="ECO:0000313" key="14">
    <source>
        <dbReference type="EMBL" id="CUV24866.1"/>
    </source>
</evidence>
<dbReference type="EMBL" id="LN899826">
    <property type="protein sequence ID" value="CUV37827.1"/>
    <property type="molecule type" value="Genomic_DNA"/>
</dbReference>
<organism evidence="15">
    <name type="scientific">Ralstonia solanacearum</name>
    <name type="common">Pseudomonas solanacearum</name>
    <dbReference type="NCBI Taxonomy" id="305"/>
    <lineage>
        <taxon>Bacteria</taxon>
        <taxon>Pseudomonadati</taxon>
        <taxon>Pseudomonadota</taxon>
        <taxon>Betaproteobacteria</taxon>
        <taxon>Burkholderiales</taxon>
        <taxon>Burkholderiaceae</taxon>
        <taxon>Ralstonia</taxon>
        <taxon>Ralstonia solanacearum species complex</taxon>
    </lineage>
</organism>
<dbReference type="GO" id="GO:0000036">
    <property type="term" value="F:acyl carrier activity"/>
    <property type="evidence" value="ECO:0007669"/>
    <property type="project" value="UniProtKB-UniRule"/>
</dbReference>
<keyword evidence="8" id="KW-0963">Cytoplasm</keyword>
<dbReference type="InterPro" id="IPR003231">
    <property type="entry name" value="ACP"/>
</dbReference>
<keyword evidence="4 8" id="KW-0276">Fatty acid metabolism</keyword>
<comment type="subcellular location">
    <subcellularLocation>
        <location evidence="8">Cytoplasm</location>
    </subcellularLocation>
</comment>
<evidence type="ECO:0000313" key="18">
    <source>
        <dbReference type="EMBL" id="CUV46444.1"/>
    </source>
</evidence>
<evidence type="ECO:0000256" key="6">
    <source>
        <dbReference type="ARBA" id="ARBA00023160"/>
    </source>
</evidence>
<comment type="pathway">
    <text evidence="7">Glycolipid biosynthesis; KDO(2)-lipid A biosynthesis.</text>
</comment>
<dbReference type="InterPro" id="IPR006162">
    <property type="entry name" value="Ppantetheine_attach_site"/>
</dbReference>
<evidence type="ECO:0000313" key="22">
    <source>
        <dbReference type="Proteomes" id="UP000262427"/>
    </source>
</evidence>
<dbReference type="InterPro" id="IPR036736">
    <property type="entry name" value="ACP-like_sf"/>
</dbReference>
<dbReference type="Proteomes" id="UP000262427">
    <property type="component" value="Chromosome MP"/>
</dbReference>
<dbReference type="EMBL" id="CP085044">
    <property type="protein sequence ID" value="UZF16733.1"/>
    <property type="molecule type" value="Genomic_DNA"/>
</dbReference>
<evidence type="ECO:0000313" key="12">
    <source>
        <dbReference type="EMBL" id="AYA48345.1"/>
    </source>
</evidence>
<dbReference type="PANTHER" id="PTHR20863">
    <property type="entry name" value="ACYL CARRIER PROTEIN"/>
    <property type="match status" value="1"/>
</dbReference>
<geneLocation type="plasmid" evidence="21 23">
    <name>p1</name>
</geneLocation>
<dbReference type="NCBIfam" id="TIGR00517">
    <property type="entry name" value="acyl_carrier"/>
    <property type="match status" value="1"/>
</dbReference>
<dbReference type="AlphaFoldDB" id="A0A0K1ZTP1"/>
<evidence type="ECO:0000313" key="13">
    <source>
        <dbReference type="EMBL" id="CUV17371.1"/>
    </source>
</evidence>
<reference evidence="21" key="4">
    <citation type="submission" date="2021-10" db="EMBL/GenBank/DDBJ databases">
        <title>Complete genome sequences of five Ralstonia solancearum strains isolated from sunflower.</title>
        <authorList>
            <person name="She X."/>
            <person name="He Z."/>
        </authorList>
    </citation>
    <scope>NUCLEOTIDE SEQUENCE</scope>
    <source>
        <strain evidence="21">RS638</strain>
        <plasmid evidence="21">p1</plasmid>
    </source>
</reference>
<evidence type="ECO:0000256" key="9">
    <source>
        <dbReference type="NCBIfam" id="TIGR00517"/>
    </source>
</evidence>
<keyword evidence="21" id="KW-0614">Plasmid</keyword>
<protein>
    <recommendedName>
        <fullName evidence="8 9">Acyl carrier protein</fullName>
        <shortName evidence="8">ACP</shortName>
    </recommendedName>
</protein>
<dbReference type="GO" id="GO:0005737">
    <property type="term" value="C:cytoplasm"/>
    <property type="evidence" value="ECO:0007669"/>
    <property type="project" value="UniProtKB-SubCell"/>
</dbReference>
<dbReference type="EMBL" id="LN899827">
    <property type="protein sequence ID" value="CUV46444.1"/>
    <property type="molecule type" value="Genomic_DNA"/>
</dbReference>
<proteinExistence type="inferred from homology"/>
<evidence type="ECO:0000256" key="8">
    <source>
        <dbReference type="HAMAP-Rule" id="MF_01217"/>
    </source>
</evidence>
<evidence type="ECO:0000313" key="23">
    <source>
        <dbReference type="Proteomes" id="UP001164049"/>
    </source>
</evidence>
<dbReference type="SMR" id="A0A0K1ZTP1"/>